<feature type="domain" description="Peptidoglycan recognition protein family" evidence="4">
    <location>
        <begin position="27"/>
        <end position="181"/>
    </location>
</feature>
<dbReference type="PANTHER" id="PTHR11022">
    <property type="entry name" value="PEPTIDOGLYCAN RECOGNITION PROTEIN"/>
    <property type="match status" value="1"/>
</dbReference>
<organism evidence="5 6">
    <name type="scientific">Spinactinospora alkalitolerans</name>
    <dbReference type="NCBI Taxonomy" id="687207"/>
    <lineage>
        <taxon>Bacteria</taxon>
        <taxon>Bacillati</taxon>
        <taxon>Actinomycetota</taxon>
        <taxon>Actinomycetes</taxon>
        <taxon>Streptosporangiales</taxon>
        <taxon>Nocardiopsidaceae</taxon>
        <taxon>Spinactinospora</taxon>
    </lineage>
</organism>
<comment type="caution">
    <text evidence="5">The sequence shown here is derived from an EMBL/GenBank/DDBJ whole genome shotgun (WGS) entry which is preliminary data.</text>
</comment>
<dbReference type="Pfam" id="PF01510">
    <property type="entry name" value="Amidase_2"/>
    <property type="match status" value="1"/>
</dbReference>
<name>A0A852U377_9ACTN</name>
<dbReference type="InterPro" id="IPR015510">
    <property type="entry name" value="PGRP"/>
</dbReference>
<dbReference type="CDD" id="cd06583">
    <property type="entry name" value="PGRP"/>
    <property type="match status" value="1"/>
</dbReference>
<dbReference type="AlphaFoldDB" id="A0A852U377"/>
<dbReference type="Proteomes" id="UP000589036">
    <property type="component" value="Unassembled WGS sequence"/>
</dbReference>
<sequence>MAVTGGVLLSGAADLGTAREALAAAEPTLYHRGHWNASRARRNAQVIANGPDHVVVHHTATANSTDYSKEHAFELSRRIQRYHMQNNGWDDIGQQLTISRGGHIMEGRNTSLPAIRQGRHVVGAHTANHNNHTIGIENEGTYSSGKPTDELLESLADTCTWLCLTYRLDPGGAIVGHRDYNVTSCPGDGLYALLPALRREVGARMAKVRARWRQMGGTESRGGNAPAFPDPPVRERKAEFYHGPTLGEHDRTR</sequence>
<proteinExistence type="inferred from homology"/>
<feature type="domain" description="N-acetylmuramoyl-L-alanine amidase" evidence="3">
    <location>
        <begin position="39"/>
        <end position="187"/>
    </location>
</feature>
<dbReference type="InterPro" id="IPR036505">
    <property type="entry name" value="Amidase/PGRP_sf"/>
</dbReference>
<dbReference type="SMART" id="SM00701">
    <property type="entry name" value="PGRP"/>
    <property type="match status" value="1"/>
</dbReference>
<evidence type="ECO:0000259" key="3">
    <source>
        <dbReference type="SMART" id="SM00644"/>
    </source>
</evidence>
<dbReference type="GO" id="GO:0008270">
    <property type="term" value="F:zinc ion binding"/>
    <property type="evidence" value="ECO:0007669"/>
    <property type="project" value="InterPro"/>
</dbReference>
<dbReference type="GO" id="GO:0009253">
    <property type="term" value="P:peptidoglycan catabolic process"/>
    <property type="evidence" value="ECO:0007669"/>
    <property type="project" value="InterPro"/>
</dbReference>
<evidence type="ECO:0000313" key="6">
    <source>
        <dbReference type="Proteomes" id="UP000589036"/>
    </source>
</evidence>
<comment type="similarity">
    <text evidence="1">Belongs to the N-acetylmuramoyl-L-alanine amidase 2 family.</text>
</comment>
<evidence type="ECO:0000256" key="1">
    <source>
        <dbReference type="ARBA" id="ARBA00007553"/>
    </source>
</evidence>
<accession>A0A852U377</accession>
<dbReference type="EMBL" id="JACCCC010000001">
    <property type="protein sequence ID" value="NYE50649.1"/>
    <property type="molecule type" value="Genomic_DNA"/>
</dbReference>
<evidence type="ECO:0000256" key="2">
    <source>
        <dbReference type="SAM" id="MobiDB-lite"/>
    </source>
</evidence>
<evidence type="ECO:0000259" key="4">
    <source>
        <dbReference type="SMART" id="SM00701"/>
    </source>
</evidence>
<dbReference type="Gene3D" id="3.40.80.10">
    <property type="entry name" value="Peptidoglycan recognition protein-like"/>
    <property type="match status" value="1"/>
</dbReference>
<protein>
    <recommendedName>
        <fullName evidence="7">N-acetylmuramoyl-L-alanine amidase</fullName>
    </recommendedName>
</protein>
<gene>
    <name evidence="5" type="ORF">HDA32_005769</name>
</gene>
<dbReference type="SUPFAM" id="SSF55846">
    <property type="entry name" value="N-acetylmuramoyl-L-alanine amidase-like"/>
    <property type="match status" value="1"/>
</dbReference>
<keyword evidence="6" id="KW-1185">Reference proteome</keyword>
<feature type="region of interest" description="Disordered" evidence="2">
    <location>
        <begin position="214"/>
        <end position="253"/>
    </location>
</feature>
<dbReference type="GO" id="GO:0008745">
    <property type="term" value="F:N-acetylmuramoyl-L-alanine amidase activity"/>
    <property type="evidence" value="ECO:0007669"/>
    <property type="project" value="InterPro"/>
</dbReference>
<dbReference type="PANTHER" id="PTHR11022:SF41">
    <property type="entry name" value="PEPTIDOGLYCAN-RECOGNITION PROTEIN LC-RELATED"/>
    <property type="match status" value="1"/>
</dbReference>
<evidence type="ECO:0008006" key="7">
    <source>
        <dbReference type="Google" id="ProtNLM"/>
    </source>
</evidence>
<dbReference type="InterPro" id="IPR006619">
    <property type="entry name" value="PGRP_domain_met/bac"/>
</dbReference>
<dbReference type="InterPro" id="IPR002502">
    <property type="entry name" value="Amidase_domain"/>
</dbReference>
<dbReference type="SMART" id="SM00644">
    <property type="entry name" value="Ami_2"/>
    <property type="match status" value="1"/>
</dbReference>
<evidence type="ECO:0000313" key="5">
    <source>
        <dbReference type="EMBL" id="NYE50649.1"/>
    </source>
</evidence>
<reference evidence="5 6" key="1">
    <citation type="submission" date="2020-07" db="EMBL/GenBank/DDBJ databases">
        <title>Sequencing the genomes of 1000 actinobacteria strains.</title>
        <authorList>
            <person name="Klenk H.-P."/>
        </authorList>
    </citation>
    <scope>NUCLEOTIDE SEQUENCE [LARGE SCALE GENOMIC DNA]</scope>
    <source>
        <strain evidence="5 6">CXB654</strain>
    </source>
</reference>
<dbReference type="RefSeq" id="WP_179646102.1">
    <property type="nucleotide sequence ID" value="NZ_BAAAYY010000044.1"/>
</dbReference>